<proteinExistence type="predicted"/>
<gene>
    <name evidence="1" type="ORF">SAMN05660206_102187</name>
</gene>
<accession>A0A1I6Q8D3</accession>
<name>A0A1I6Q8D3_9SPHI</name>
<protein>
    <submittedName>
        <fullName evidence="1">Uncharacterized protein</fullName>
    </submittedName>
</protein>
<keyword evidence="2" id="KW-1185">Reference proteome</keyword>
<dbReference type="EMBL" id="FOZZ01000002">
    <property type="protein sequence ID" value="SFS48707.1"/>
    <property type="molecule type" value="Genomic_DNA"/>
</dbReference>
<organism evidence="1 2">
    <name type="scientific">Sphingobacterium wenxiniae</name>
    <dbReference type="NCBI Taxonomy" id="683125"/>
    <lineage>
        <taxon>Bacteria</taxon>
        <taxon>Pseudomonadati</taxon>
        <taxon>Bacteroidota</taxon>
        <taxon>Sphingobacteriia</taxon>
        <taxon>Sphingobacteriales</taxon>
        <taxon>Sphingobacteriaceae</taxon>
        <taxon>Sphingobacterium</taxon>
    </lineage>
</organism>
<evidence type="ECO:0000313" key="2">
    <source>
        <dbReference type="Proteomes" id="UP000198785"/>
    </source>
</evidence>
<dbReference type="AlphaFoldDB" id="A0A1I6Q8D3"/>
<reference evidence="1 2" key="1">
    <citation type="submission" date="2016-10" db="EMBL/GenBank/DDBJ databases">
        <authorList>
            <person name="de Groot N.N."/>
        </authorList>
    </citation>
    <scope>NUCLEOTIDE SEQUENCE [LARGE SCALE GENOMIC DNA]</scope>
    <source>
        <strain evidence="1 2">DSM 22789</strain>
    </source>
</reference>
<sequence>MRVFILLLSFLFTVCISCGQRKDYMDISDKFSPELFNKIKAFVLENGSSQTYRNLDSDNPSYAFATLTIYLGVSQSYAAYILKDFKATDYYEMVFHDVEGNYYTFICFDHRPPKEIFIHKDMQVSRVYWKYWEEGGSVERSILPLLAQIEDEIVQNTAANNPKNFTAYTWQLKAESDWQSIDLYMPVPQGDLLSFEGNQVFVNEQSVGTYQLDEKNNIIALSLIGEKTPAFCLYRIDDVYYYRYHFNKVKEQLHLVPLDEKDENGNLMRVEGRALQWESPDKD</sequence>
<dbReference type="STRING" id="683125.SAMN05660206_102187"/>
<evidence type="ECO:0000313" key="1">
    <source>
        <dbReference type="EMBL" id="SFS48707.1"/>
    </source>
</evidence>
<dbReference type="Proteomes" id="UP000198785">
    <property type="component" value="Unassembled WGS sequence"/>
</dbReference>